<dbReference type="EMBL" id="JAEOXF010000001">
    <property type="protein sequence ID" value="MBK4723895.1"/>
    <property type="molecule type" value="Genomic_DNA"/>
</dbReference>
<evidence type="ECO:0000313" key="2">
    <source>
        <dbReference type="Proteomes" id="UP000633731"/>
    </source>
</evidence>
<protein>
    <submittedName>
        <fullName evidence="1">Uncharacterized protein</fullName>
    </submittedName>
</protein>
<sequence>MHRIDTPTAQVDKFGVGKNGFTAGNPQTGELPTALDQDFFDSVQEEISAVIEGASIQLNKASRNQLLTALKKLFLQPGNNLSEITNAAAALSKLGGAPLESPTFTGTPKGPTAAAGTSSTQLATTAFVQALIAGFLKTSNNLSEIAAAGVLAQLEARTSLGLGTISTKAVGTGATQVPDMSSFASGDGWMKFPNGKIIQYGYVVSGSTSHVDFPIPFPSKCSSITNGSGHSNNTAVAVQNFYNVTATGYDLRNQTVLNNPTAFYWQAIGE</sequence>
<accession>A0ACC5RGU0</accession>
<evidence type="ECO:0000313" key="1">
    <source>
        <dbReference type="EMBL" id="MBK4723895.1"/>
    </source>
</evidence>
<comment type="caution">
    <text evidence="1">The sequence shown here is derived from an EMBL/GenBank/DDBJ whole genome shotgun (WGS) entry which is preliminary data.</text>
</comment>
<gene>
    <name evidence="1" type="ORF">JJL49_01430</name>
</gene>
<organism evidence="1 2">
    <name type="scientific">Enterobacter agglomerans</name>
    <name type="common">Erwinia herbicola</name>
    <name type="synonym">Pantoea agglomerans</name>
    <dbReference type="NCBI Taxonomy" id="549"/>
    <lineage>
        <taxon>Bacteria</taxon>
        <taxon>Pseudomonadati</taxon>
        <taxon>Pseudomonadota</taxon>
        <taxon>Gammaproteobacteria</taxon>
        <taxon>Enterobacterales</taxon>
        <taxon>Erwiniaceae</taxon>
        <taxon>Pantoea</taxon>
        <taxon>Pantoea agglomerans group</taxon>
    </lineage>
</organism>
<name>A0ACC5RGU0_ENTAG</name>
<dbReference type="Proteomes" id="UP000633731">
    <property type="component" value="Unassembled WGS sequence"/>
</dbReference>
<keyword evidence="2" id="KW-1185">Reference proteome</keyword>
<reference evidence="1" key="1">
    <citation type="submission" date="2021-01" db="EMBL/GenBank/DDBJ databases">
        <title>Draft genome of Pantoea agglomerans Eh 335.</title>
        <authorList>
            <person name="Emsley S.A."/>
            <person name="Oline D.K."/>
            <person name="Saw J.H."/>
            <person name="Ushijima B."/>
            <person name="Videau P."/>
            <person name="Koyack M.J."/>
        </authorList>
    </citation>
    <scope>NUCLEOTIDE SEQUENCE</scope>
    <source>
        <strain evidence="1">Eh 335</strain>
    </source>
</reference>
<proteinExistence type="predicted"/>